<evidence type="ECO:0000256" key="4">
    <source>
        <dbReference type="ARBA" id="ARBA00022692"/>
    </source>
</evidence>
<feature type="transmembrane region" description="Helical" evidence="8">
    <location>
        <begin position="387"/>
        <end position="407"/>
    </location>
</feature>
<feature type="transmembrane region" description="Helical" evidence="8">
    <location>
        <begin position="151"/>
        <end position="174"/>
    </location>
</feature>
<dbReference type="EMBL" id="VJMH01007012">
    <property type="protein sequence ID" value="KAF0686245.1"/>
    <property type="molecule type" value="Genomic_DNA"/>
</dbReference>
<proteinExistence type="inferred from homology"/>
<dbReference type="GO" id="GO:0008519">
    <property type="term" value="F:ammonium channel activity"/>
    <property type="evidence" value="ECO:0007669"/>
    <property type="project" value="TreeGrafter"/>
</dbReference>
<evidence type="ECO:0000256" key="3">
    <source>
        <dbReference type="ARBA" id="ARBA00022448"/>
    </source>
</evidence>
<feature type="transmembrane region" description="Helical" evidence="8">
    <location>
        <begin position="298"/>
        <end position="327"/>
    </location>
</feature>
<dbReference type="GO" id="GO:0005886">
    <property type="term" value="C:plasma membrane"/>
    <property type="evidence" value="ECO:0007669"/>
    <property type="project" value="TreeGrafter"/>
</dbReference>
<evidence type="ECO:0000313" key="11">
    <source>
        <dbReference type="Proteomes" id="UP000332933"/>
    </source>
</evidence>
<evidence type="ECO:0000313" key="10">
    <source>
        <dbReference type="EMBL" id="VFT98618.1"/>
    </source>
</evidence>
<organism evidence="10 11">
    <name type="scientific">Aphanomyces stellatus</name>
    <dbReference type="NCBI Taxonomy" id="120398"/>
    <lineage>
        <taxon>Eukaryota</taxon>
        <taxon>Sar</taxon>
        <taxon>Stramenopiles</taxon>
        <taxon>Oomycota</taxon>
        <taxon>Saprolegniomycetes</taxon>
        <taxon>Saprolegniales</taxon>
        <taxon>Verrucalvaceae</taxon>
        <taxon>Aphanomyces</taxon>
    </lineage>
</organism>
<feature type="transmembrane region" description="Helical" evidence="8">
    <location>
        <begin position="36"/>
        <end position="57"/>
    </location>
</feature>
<comment type="similarity">
    <text evidence="2">Belongs to the ammonia transporter channel (TC 1.A.11.2) family.</text>
</comment>
<feature type="transmembrane region" description="Helical" evidence="8">
    <location>
        <begin position="95"/>
        <end position="115"/>
    </location>
</feature>
<evidence type="ECO:0000256" key="1">
    <source>
        <dbReference type="ARBA" id="ARBA00004141"/>
    </source>
</evidence>
<feature type="transmembrane region" description="Helical" evidence="8">
    <location>
        <begin position="186"/>
        <end position="215"/>
    </location>
</feature>
<dbReference type="SUPFAM" id="SSF111352">
    <property type="entry name" value="Ammonium transporter"/>
    <property type="match status" value="1"/>
</dbReference>
<keyword evidence="4 8" id="KW-0812">Transmembrane</keyword>
<reference evidence="9" key="2">
    <citation type="submission" date="2019-06" db="EMBL/GenBank/DDBJ databases">
        <title>Genomics analysis of Aphanomyces spp. identifies a new class of oomycete effector associated with host adaptation.</title>
        <authorList>
            <person name="Gaulin E."/>
        </authorList>
    </citation>
    <scope>NUCLEOTIDE SEQUENCE</scope>
    <source>
        <strain evidence="9">CBS 578.67</strain>
    </source>
</reference>
<feature type="transmembrane region" description="Helical" evidence="8">
    <location>
        <begin position="347"/>
        <end position="367"/>
    </location>
</feature>
<gene>
    <name evidence="10" type="primary">Aste57867_21950</name>
    <name evidence="9" type="ORF">As57867_021881</name>
    <name evidence="10" type="ORF">ASTE57867_21950</name>
</gene>
<sequence length="518" mass="54278">MDDTTLIVELNASNIQDIYLHVISVRDPQPALTASVEALVLHVSIVLILVMQLAWLLRHFAPKVTSVISPSRLSSTYIPRHERVEPHVVSPSSVLSPYVAASVVFAIVAALYVSITKDLPYSAAAASLSYWSMSLTTVSIVMQAMELESSALPPVLSVVGACVVFPVVVASIWLDNTCFNPRDPHALFGVGVIDFGGSGVLHLVAGTILLVVALLSPTSLSWTPSGRWSSTVDTTTAVLLWVGTHAILLNRVALDVASSHQASVAVACVVNVTLAVAGSAVVGMFVDSTPSPASTSVAAAIVGVSAIGPLAPPLAAGLIGASSAILFHGVMRLQWMDTLPAAMGHGLAIHFVCAVWGLLLAAVAGSAHGHSLVYGVAAPHVGLQCAAQLVFLLFVVLWTTFVTSVVLSCHRCCFNAATDATNLVVSTPFDTIYLPLETDYMRLLDDYGMTKPCGGPPPSTAAMYPAPRPSGHGVVPPPVSKSSAWHSMSLTLDEIQLMRAETNSPRSISSSSENGQWT</sequence>
<keyword evidence="3" id="KW-0813">Transport</keyword>
<dbReference type="PANTHER" id="PTHR11730:SF6">
    <property type="entry name" value="AMMONIUM TRANSPORTER"/>
    <property type="match status" value="1"/>
</dbReference>
<keyword evidence="7" id="KW-0924">Ammonia transport</keyword>
<evidence type="ECO:0000256" key="5">
    <source>
        <dbReference type="ARBA" id="ARBA00022989"/>
    </source>
</evidence>
<evidence type="ECO:0000313" key="9">
    <source>
        <dbReference type="EMBL" id="KAF0686245.1"/>
    </source>
</evidence>
<dbReference type="Proteomes" id="UP000332933">
    <property type="component" value="Unassembled WGS sequence"/>
</dbReference>
<dbReference type="InterPro" id="IPR029020">
    <property type="entry name" value="Ammonium/urea_transptr"/>
</dbReference>
<evidence type="ECO:0000256" key="6">
    <source>
        <dbReference type="ARBA" id="ARBA00023136"/>
    </source>
</evidence>
<dbReference type="Gene3D" id="1.10.3430.10">
    <property type="entry name" value="Ammonium transporter AmtB like domains"/>
    <property type="match status" value="1"/>
</dbReference>
<name>A0A485LIY3_9STRA</name>
<evidence type="ECO:0000256" key="2">
    <source>
        <dbReference type="ARBA" id="ARBA00005887"/>
    </source>
</evidence>
<dbReference type="EMBL" id="CAADRA010007038">
    <property type="protein sequence ID" value="VFT98618.1"/>
    <property type="molecule type" value="Genomic_DNA"/>
</dbReference>
<dbReference type="PANTHER" id="PTHR11730">
    <property type="entry name" value="AMMONIUM TRANSPORTER"/>
    <property type="match status" value="1"/>
</dbReference>
<dbReference type="AlphaFoldDB" id="A0A485LIY3"/>
<feature type="transmembrane region" description="Helical" evidence="8">
    <location>
        <begin position="235"/>
        <end position="252"/>
    </location>
</feature>
<keyword evidence="6 8" id="KW-0472">Membrane</keyword>
<comment type="subcellular location">
    <subcellularLocation>
        <location evidence="1">Membrane</location>
        <topology evidence="1">Multi-pass membrane protein</topology>
    </subcellularLocation>
</comment>
<feature type="transmembrane region" description="Helical" evidence="8">
    <location>
        <begin position="127"/>
        <end position="145"/>
    </location>
</feature>
<reference evidence="10 11" key="1">
    <citation type="submission" date="2019-03" db="EMBL/GenBank/DDBJ databases">
        <authorList>
            <person name="Gaulin E."/>
            <person name="Dumas B."/>
        </authorList>
    </citation>
    <scope>NUCLEOTIDE SEQUENCE [LARGE SCALE GENOMIC DNA]</scope>
    <source>
        <strain evidence="10">CBS 568.67</strain>
    </source>
</reference>
<feature type="transmembrane region" description="Helical" evidence="8">
    <location>
        <begin position="264"/>
        <end position="286"/>
    </location>
</feature>
<protein>
    <submittedName>
        <fullName evidence="10">Aste57867_21950 protein</fullName>
    </submittedName>
</protein>
<evidence type="ECO:0000256" key="7">
    <source>
        <dbReference type="ARBA" id="ARBA00023177"/>
    </source>
</evidence>
<accession>A0A485LIY3</accession>
<keyword evidence="11" id="KW-1185">Reference proteome</keyword>
<evidence type="ECO:0000256" key="8">
    <source>
        <dbReference type="SAM" id="Phobius"/>
    </source>
</evidence>
<keyword evidence="5 8" id="KW-1133">Transmembrane helix</keyword>
<dbReference type="OrthoDB" id="10467924at2759"/>
<dbReference type="GO" id="GO:0097272">
    <property type="term" value="P:ammonium homeostasis"/>
    <property type="evidence" value="ECO:0007669"/>
    <property type="project" value="TreeGrafter"/>
</dbReference>